<name>A0A267MHR5_9FIRM</name>
<evidence type="ECO:0000256" key="5">
    <source>
        <dbReference type="ARBA" id="ARBA00023136"/>
    </source>
</evidence>
<feature type="transmembrane region" description="Helical" evidence="6">
    <location>
        <begin position="14"/>
        <end position="36"/>
    </location>
</feature>
<keyword evidence="5 6" id="KW-0472">Membrane</keyword>
<comment type="caution">
    <text evidence="8">The sequence shown here is derived from an EMBL/GenBank/DDBJ whole genome shotgun (WGS) entry which is preliminary data.</text>
</comment>
<dbReference type="PANTHER" id="PTHR12677:SF59">
    <property type="entry name" value="GOLGI APPARATUS MEMBRANE PROTEIN TVP38-RELATED"/>
    <property type="match status" value="1"/>
</dbReference>
<keyword evidence="2 6" id="KW-1003">Cell membrane</keyword>
<reference evidence="8 9" key="1">
    <citation type="submission" date="2017-06" db="EMBL/GenBank/DDBJ databases">
        <title>Draft genome sequence of anaerobic fermentative bacterium Anaeromicrobium sediminis DY2726D isolated from West Pacific Ocean sediments.</title>
        <authorList>
            <person name="Zeng X."/>
        </authorList>
    </citation>
    <scope>NUCLEOTIDE SEQUENCE [LARGE SCALE GENOMIC DNA]</scope>
    <source>
        <strain evidence="8 9">DY2726D</strain>
    </source>
</reference>
<comment type="similarity">
    <text evidence="6">Belongs to the TVP38/TMEM64 family.</text>
</comment>
<feature type="transmembrane region" description="Helical" evidence="6">
    <location>
        <begin position="57"/>
        <end position="84"/>
    </location>
</feature>
<evidence type="ECO:0000256" key="4">
    <source>
        <dbReference type="ARBA" id="ARBA00022989"/>
    </source>
</evidence>
<keyword evidence="4 6" id="KW-1133">Transmembrane helix</keyword>
<organism evidence="8 9">
    <name type="scientific">Anaeromicrobium sediminis</name>
    <dbReference type="NCBI Taxonomy" id="1478221"/>
    <lineage>
        <taxon>Bacteria</taxon>
        <taxon>Bacillati</taxon>
        <taxon>Bacillota</taxon>
        <taxon>Clostridia</taxon>
        <taxon>Peptostreptococcales</taxon>
        <taxon>Thermotaleaceae</taxon>
        <taxon>Anaeromicrobium</taxon>
    </lineage>
</organism>
<dbReference type="EMBL" id="NIBG01000016">
    <property type="protein sequence ID" value="PAB58343.1"/>
    <property type="molecule type" value="Genomic_DNA"/>
</dbReference>
<evidence type="ECO:0000256" key="1">
    <source>
        <dbReference type="ARBA" id="ARBA00004651"/>
    </source>
</evidence>
<feature type="domain" description="VTT" evidence="7">
    <location>
        <begin position="71"/>
        <end position="188"/>
    </location>
</feature>
<evidence type="ECO:0000256" key="2">
    <source>
        <dbReference type="ARBA" id="ARBA00022475"/>
    </source>
</evidence>
<evidence type="ECO:0000313" key="8">
    <source>
        <dbReference type="EMBL" id="PAB58343.1"/>
    </source>
</evidence>
<evidence type="ECO:0000259" key="7">
    <source>
        <dbReference type="Pfam" id="PF09335"/>
    </source>
</evidence>
<evidence type="ECO:0000313" key="9">
    <source>
        <dbReference type="Proteomes" id="UP000216024"/>
    </source>
</evidence>
<feature type="transmembrane region" description="Helical" evidence="6">
    <location>
        <begin position="166"/>
        <end position="188"/>
    </location>
</feature>
<protein>
    <recommendedName>
        <fullName evidence="6">TVP38/TMEM64 family membrane protein</fullName>
    </recommendedName>
</protein>
<evidence type="ECO:0000256" key="3">
    <source>
        <dbReference type="ARBA" id="ARBA00022692"/>
    </source>
</evidence>
<gene>
    <name evidence="8" type="ORF">CCE28_15505</name>
</gene>
<dbReference type="Pfam" id="PF09335">
    <property type="entry name" value="VTT_dom"/>
    <property type="match status" value="1"/>
</dbReference>
<feature type="transmembrane region" description="Helical" evidence="6">
    <location>
        <begin position="200"/>
        <end position="222"/>
    </location>
</feature>
<dbReference type="PANTHER" id="PTHR12677">
    <property type="entry name" value="GOLGI APPARATUS MEMBRANE PROTEIN TVP38-RELATED"/>
    <property type="match status" value="1"/>
</dbReference>
<sequence length="233" mass="26063">MKKINLSSERIKPVIISVLIIVCVITMKVFGIYDYISMDNIENLQTWIKSFEPLGPIVYIFIFIVGCLLFLPAPPLVILAGLVFGPLMGTLWTALAAIIADATAFLVARYAARDMIAKWANENKSFKRIDEGVKKEGWRILMITRLIPVFPYMIQSYAYGLTNIQFSSYILVSWICTIPGIIAFTFMGGAIGSDGSAMKIFMYLAIGAIVFMGISLIPRYVVKKKGINMYELE</sequence>
<dbReference type="RefSeq" id="WP_095134645.1">
    <property type="nucleotide sequence ID" value="NZ_NIBG01000016.1"/>
</dbReference>
<comment type="subcellular location">
    <subcellularLocation>
        <location evidence="1 6">Cell membrane</location>
        <topology evidence="1 6">Multi-pass membrane protein</topology>
    </subcellularLocation>
</comment>
<keyword evidence="9" id="KW-1185">Reference proteome</keyword>
<dbReference type="InterPro" id="IPR032816">
    <property type="entry name" value="VTT_dom"/>
</dbReference>
<dbReference type="Proteomes" id="UP000216024">
    <property type="component" value="Unassembled WGS sequence"/>
</dbReference>
<dbReference type="GO" id="GO:0005886">
    <property type="term" value="C:plasma membrane"/>
    <property type="evidence" value="ECO:0007669"/>
    <property type="project" value="UniProtKB-SubCell"/>
</dbReference>
<evidence type="ECO:0000256" key="6">
    <source>
        <dbReference type="RuleBase" id="RU366058"/>
    </source>
</evidence>
<dbReference type="InterPro" id="IPR015414">
    <property type="entry name" value="TMEM64"/>
</dbReference>
<accession>A0A267MHR5</accession>
<keyword evidence="3 6" id="KW-0812">Transmembrane</keyword>
<dbReference type="OrthoDB" id="9812980at2"/>
<dbReference type="AlphaFoldDB" id="A0A267MHR5"/>
<proteinExistence type="inferred from homology"/>
<feature type="transmembrane region" description="Helical" evidence="6">
    <location>
        <begin position="90"/>
        <end position="112"/>
    </location>
</feature>